<evidence type="ECO:0000313" key="2">
    <source>
        <dbReference type="EMBL" id="CFR75182.1"/>
    </source>
</evidence>
<evidence type="ECO:0000313" key="3">
    <source>
        <dbReference type="Proteomes" id="UP000046680"/>
    </source>
</evidence>
<gene>
    <name evidence="2" type="ORF">ERS007657_01345</name>
</gene>
<sequence length="91" mass="9696">MTWKSSGGLASSTPVSPPSKKVTMKPTENNIGVSKVNCPFHMVPIQLKNLIPVGTAIRYVMKEKKGSRTAPVANMWCAHTATDNAAIDSVA</sequence>
<reference evidence="2 3" key="1">
    <citation type="submission" date="2015-03" db="EMBL/GenBank/DDBJ databases">
        <authorList>
            <consortium name="Pathogen Informatics"/>
        </authorList>
    </citation>
    <scope>NUCLEOTIDE SEQUENCE [LARGE SCALE GENOMIC DNA]</scope>
    <source>
        <strain evidence="2 3">C09601061</strain>
    </source>
</reference>
<dbReference type="Proteomes" id="UP000046680">
    <property type="component" value="Unassembled WGS sequence"/>
</dbReference>
<feature type="compositionally biased region" description="Low complexity" evidence="1">
    <location>
        <begin position="11"/>
        <end position="21"/>
    </location>
</feature>
<dbReference type="AlphaFoldDB" id="A0A654TZ09"/>
<organism evidence="2 3">
    <name type="scientific">Mycobacterium tuberculosis</name>
    <dbReference type="NCBI Taxonomy" id="1773"/>
    <lineage>
        <taxon>Bacteria</taxon>
        <taxon>Bacillati</taxon>
        <taxon>Actinomycetota</taxon>
        <taxon>Actinomycetes</taxon>
        <taxon>Mycobacteriales</taxon>
        <taxon>Mycobacteriaceae</taxon>
        <taxon>Mycobacterium</taxon>
        <taxon>Mycobacterium tuberculosis complex</taxon>
    </lineage>
</organism>
<evidence type="ECO:0000256" key="1">
    <source>
        <dbReference type="SAM" id="MobiDB-lite"/>
    </source>
</evidence>
<name>A0A654TZ09_MYCTX</name>
<dbReference type="EMBL" id="CGCX01000403">
    <property type="protein sequence ID" value="CFR75182.1"/>
    <property type="molecule type" value="Genomic_DNA"/>
</dbReference>
<accession>A0A654TZ09</accession>
<protein>
    <submittedName>
        <fullName evidence="2">Uncharacterized protein</fullName>
    </submittedName>
</protein>
<feature type="compositionally biased region" description="Polar residues" evidence="1">
    <location>
        <begin position="1"/>
        <end position="10"/>
    </location>
</feature>
<feature type="region of interest" description="Disordered" evidence="1">
    <location>
        <begin position="1"/>
        <end position="26"/>
    </location>
</feature>
<proteinExistence type="predicted"/>